<proteinExistence type="predicted"/>
<accession>A0A1G7FXM0</accession>
<sequence length="53" mass="6096">MAVSCKLCRHRLPDTGHDVECTCGWWLDRNCSENHRKWCPHDGADSWIGAVEI</sequence>
<dbReference type="EMBL" id="FNBK01000001">
    <property type="protein sequence ID" value="SDE80653.1"/>
    <property type="molecule type" value="Genomic_DNA"/>
</dbReference>
<protein>
    <submittedName>
        <fullName evidence="1">Uncharacterized protein</fullName>
    </submittedName>
</protein>
<gene>
    <name evidence="1" type="ORF">SAMN05216218_101397</name>
</gene>
<evidence type="ECO:0000313" key="2">
    <source>
        <dbReference type="Proteomes" id="UP000199076"/>
    </source>
</evidence>
<dbReference type="STRING" id="660518.SAMN05216218_101397"/>
<evidence type="ECO:0000313" key="1">
    <source>
        <dbReference type="EMBL" id="SDE80653.1"/>
    </source>
</evidence>
<dbReference type="Proteomes" id="UP000199076">
    <property type="component" value="Unassembled WGS sequence"/>
</dbReference>
<dbReference type="AlphaFoldDB" id="A0A1G7FXM0"/>
<name>A0A1G7FXM0_9EURY</name>
<reference evidence="2" key="1">
    <citation type="submission" date="2016-10" db="EMBL/GenBank/DDBJ databases">
        <authorList>
            <person name="Varghese N."/>
            <person name="Submissions S."/>
        </authorList>
    </citation>
    <scope>NUCLEOTIDE SEQUENCE [LARGE SCALE GENOMIC DNA]</scope>
    <source>
        <strain evidence="2">IBRC-M 10760</strain>
    </source>
</reference>
<keyword evidence="2" id="KW-1185">Reference proteome</keyword>
<organism evidence="1 2">
    <name type="scientific">Halorientalis regularis</name>
    <dbReference type="NCBI Taxonomy" id="660518"/>
    <lineage>
        <taxon>Archaea</taxon>
        <taxon>Methanobacteriati</taxon>
        <taxon>Methanobacteriota</taxon>
        <taxon>Stenosarchaea group</taxon>
        <taxon>Halobacteria</taxon>
        <taxon>Halobacteriales</taxon>
        <taxon>Haloarculaceae</taxon>
        <taxon>Halorientalis</taxon>
    </lineage>
</organism>